<comment type="caution">
    <text evidence="1">The sequence shown here is derived from an EMBL/GenBank/DDBJ whole genome shotgun (WGS) entry which is preliminary data.</text>
</comment>
<protein>
    <submittedName>
        <fullName evidence="1">Uncharacterized protein</fullName>
    </submittedName>
</protein>
<dbReference type="Proteomes" id="UP000237000">
    <property type="component" value="Unassembled WGS sequence"/>
</dbReference>
<sequence>MPHAAQKFVGCLFFQQSRASPRWASGDHDVFFIRGHDGGGGRDALVPLAFSLSQSLAHTFLLSQASASLTGDCHGSATSLGPQKSAVSLGVPELSSQKLL</sequence>
<name>A0A2P5FJY9_TREOI</name>
<proteinExistence type="predicted"/>
<evidence type="ECO:0000313" key="1">
    <source>
        <dbReference type="EMBL" id="PON98099.1"/>
    </source>
</evidence>
<gene>
    <name evidence="1" type="ORF">TorRG33x02_061730</name>
</gene>
<dbReference type="AlphaFoldDB" id="A0A2P5FJY9"/>
<accession>A0A2P5FJY9</accession>
<evidence type="ECO:0000313" key="2">
    <source>
        <dbReference type="Proteomes" id="UP000237000"/>
    </source>
</evidence>
<dbReference type="InParanoid" id="A0A2P5FJY9"/>
<reference evidence="2" key="1">
    <citation type="submission" date="2016-06" db="EMBL/GenBank/DDBJ databases">
        <title>Parallel loss of symbiosis genes in relatives of nitrogen-fixing non-legume Parasponia.</title>
        <authorList>
            <person name="Van Velzen R."/>
            <person name="Holmer R."/>
            <person name="Bu F."/>
            <person name="Rutten L."/>
            <person name="Van Zeijl A."/>
            <person name="Liu W."/>
            <person name="Santuari L."/>
            <person name="Cao Q."/>
            <person name="Sharma T."/>
            <person name="Shen D."/>
            <person name="Roswanjaya Y."/>
            <person name="Wardhani T."/>
            <person name="Kalhor M.S."/>
            <person name="Jansen J."/>
            <person name="Van den Hoogen J."/>
            <person name="Gungor B."/>
            <person name="Hartog M."/>
            <person name="Hontelez J."/>
            <person name="Verver J."/>
            <person name="Yang W.-C."/>
            <person name="Schijlen E."/>
            <person name="Repin R."/>
            <person name="Schilthuizen M."/>
            <person name="Schranz E."/>
            <person name="Heidstra R."/>
            <person name="Miyata K."/>
            <person name="Fedorova E."/>
            <person name="Kohlen W."/>
            <person name="Bisseling T."/>
            <person name="Smit S."/>
            <person name="Geurts R."/>
        </authorList>
    </citation>
    <scope>NUCLEOTIDE SEQUENCE [LARGE SCALE GENOMIC DNA]</scope>
    <source>
        <strain evidence="2">cv. RG33-2</strain>
    </source>
</reference>
<dbReference type="EMBL" id="JXTC01000027">
    <property type="protein sequence ID" value="PON98099.1"/>
    <property type="molecule type" value="Genomic_DNA"/>
</dbReference>
<organism evidence="1 2">
    <name type="scientific">Trema orientale</name>
    <name type="common">Charcoal tree</name>
    <name type="synonym">Celtis orientalis</name>
    <dbReference type="NCBI Taxonomy" id="63057"/>
    <lineage>
        <taxon>Eukaryota</taxon>
        <taxon>Viridiplantae</taxon>
        <taxon>Streptophyta</taxon>
        <taxon>Embryophyta</taxon>
        <taxon>Tracheophyta</taxon>
        <taxon>Spermatophyta</taxon>
        <taxon>Magnoliopsida</taxon>
        <taxon>eudicotyledons</taxon>
        <taxon>Gunneridae</taxon>
        <taxon>Pentapetalae</taxon>
        <taxon>rosids</taxon>
        <taxon>fabids</taxon>
        <taxon>Rosales</taxon>
        <taxon>Cannabaceae</taxon>
        <taxon>Trema</taxon>
    </lineage>
</organism>
<keyword evidence="2" id="KW-1185">Reference proteome</keyword>